<proteinExistence type="predicted"/>
<feature type="signal peptide" evidence="3">
    <location>
        <begin position="1"/>
        <end position="19"/>
    </location>
</feature>
<dbReference type="Proteomes" id="UP001150266">
    <property type="component" value="Unassembled WGS sequence"/>
</dbReference>
<evidence type="ECO:0008006" key="6">
    <source>
        <dbReference type="Google" id="ProtNLM"/>
    </source>
</evidence>
<feature type="chain" id="PRO_5040915290" description="Transmembrane protein" evidence="3">
    <location>
        <begin position="20"/>
        <end position="351"/>
    </location>
</feature>
<dbReference type="AlphaFoldDB" id="A0A9W9AN45"/>
<dbReference type="CDD" id="cd12087">
    <property type="entry name" value="TM_EGFR-like"/>
    <property type="match status" value="1"/>
</dbReference>
<feature type="transmembrane region" description="Helical" evidence="2">
    <location>
        <begin position="214"/>
        <end position="234"/>
    </location>
</feature>
<evidence type="ECO:0000256" key="2">
    <source>
        <dbReference type="SAM" id="Phobius"/>
    </source>
</evidence>
<evidence type="ECO:0000313" key="4">
    <source>
        <dbReference type="EMBL" id="KAJ4485451.1"/>
    </source>
</evidence>
<sequence>MHFVTFLFSWFIFEIPCSASTASTLVNVTVDDQFGDAYTHSQISYTPIEAWSAAPDCSHCPSPSTLSTAKARYHTWHESYFSSDSASGTIRPGTPRYASFQFIGNAVYVACIVPPSNNITNQMKFFIDGIEVGSLYPMFATSTEWQYDVVVYQNTSMSMASHQLLISSGGEDGPDAIILLDFIMYSTNDIDSTTDGVSLNGSPPGTKGVPLTPVIGATVGGIALIMVCGLFFFLRRRKRGSRPVTILSDSPWWRRLRSPLNGQSSKTQILPNTPGLMRAVDPHPERAQNDCRTQSILVWQQNTQQGTRSVDLAPLDMSEELSSYYENATTTESRRVHTPPPPPRRYIVTNK</sequence>
<dbReference type="EMBL" id="JAOTPV010000003">
    <property type="protein sequence ID" value="KAJ4485451.1"/>
    <property type="molecule type" value="Genomic_DNA"/>
</dbReference>
<protein>
    <recommendedName>
        <fullName evidence="6">Transmembrane protein</fullName>
    </recommendedName>
</protein>
<keyword evidence="5" id="KW-1185">Reference proteome</keyword>
<dbReference type="OrthoDB" id="3245657at2759"/>
<feature type="region of interest" description="Disordered" evidence="1">
    <location>
        <begin position="326"/>
        <end position="351"/>
    </location>
</feature>
<reference evidence="4" key="1">
    <citation type="submission" date="2022-08" db="EMBL/GenBank/DDBJ databases">
        <title>A Global Phylogenomic Analysis of the Shiitake Genus Lentinula.</title>
        <authorList>
            <consortium name="DOE Joint Genome Institute"/>
            <person name="Sierra-Patev S."/>
            <person name="Min B."/>
            <person name="Naranjo-Ortiz M."/>
            <person name="Looney B."/>
            <person name="Konkel Z."/>
            <person name="Slot J.C."/>
            <person name="Sakamoto Y."/>
            <person name="Steenwyk J.L."/>
            <person name="Rokas A."/>
            <person name="Carro J."/>
            <person name="Camarero S."/>
            <person name="Ferreira P."/>
            <person name="Molpeceres G."/>
            <person name="Ruiz-Duenas F.J."/>
            <person name="Serrano A."/>
            <person name="Henrissat B."/>
            <person name="Drula E."/>
            <person name="Hughes K.W."/>
            <person name="Mata J.L."/>
            <person name="Ishikawa N.K."/>
            <person name="Vargas-Isla R."/>
            <person name="Ushijima S."/>
            <person name="Smith C.A."/>
            <person name="Ahrendt S."/>
            <person name="Andreopoulos W."/>
            <person name="He G."/>
            <person name="Labutti K."/>
            <person name="Lipzen A."/>
            <person name="Ng V."/>
            <person name="Riley R."/>
            <person name="Sandor L."/>
            <person name="Barry K."/>
            <person name="Martinez A.T."/>
            <person name="Xiao Y."/>
            <person name="Gibbons J.G."/>
            <person name="Terashima K."/>
            <person name="Grigoriev I.V."/>
            <person name="Hibbett D.S."/>
        </authorList>
    </citation>
    <scope>NUCLEOTIDE SEQUENCE</scope>
    <source>
        <strain evidence="4">JLM2183</strain>
    </source>
</reference>
<evidence type="ECO:0000256" key="1">
    <source>
        <dbReference type="SAM" id="MobiDB-lite"/>
    </source>
</evidence>
<keyword evidence="2" id="KW-0812">Transmembrane</keyword>
<name>A0A9W9AN45_9AGAR</name>
<keyword evidence="2" id="KW-0472">Membrane</keyword>
<evidence type="ECO:0000313" key="5">
    <source>
        <dbReference type="Proteomes" id="UP001150266"/>
    </source>
</evidence>
<keyword evidence="3" id="KW-0732">Signal</keyword>
<accession>A0A9W9AN45</accession>
<gene>
    <name evidence="4" type="ORF">J3R30DRAFT_3696810</name>
</gene>
<keyword evidence="2" id="KW-1133">Transmembrane helix</keyword>
<comment type="caution">
    <text evidence="4">The sequence shown here is derived from an EMBL/GenBank/DDBJ whole genome shotgun (WGS) entry which is preliminary data.</text>
</comment>
<organism evidence="4 5">
    <name type="scientific">Lentinula aciculospora</name>
    <dbReference type="NCBI Taxonomy" id="153920"/>
    <lineage>
        <taxon>Eukaryota</taxon>
        <taxon>Fungi</taxon>
        <taxon>Dikarya</taxon>
        <taxon>Basidiomycota</taxon>
        <taxon>Agaricomycotina</taxon>
        <taxon>Agaricomycetes</taxon>
        <taxon>Agaricomycetidae</taxon>
        <taxon>Agaricales</taxon>
        <taxon>Marasmiineae</taxon>
        <taxon>Omphalotaceae</taxon>
        <taxon>Lentinula</taxon>
    </lineage>
</organism>
<evidence type="ECO:0000256" key="3">
    <source>
        <dbReference type="SAM" id="SignalP"/>
    </source>
</evidence>